<keyword evidence="2" id="KW-0808">Transferase</keyword>
<dbReference type="CDD" id="cd04301">
    <property type="entry name" value="NAT_SF"/>
    <property type="match status" value="1"/>
</dbReference>
<dbReference type="EMBL" id="ML994619">
    <property type="protein sequence ID" value="KAF2190005.1"/>
    <property type="molecule type" value="Genomic_DNA"/>
</dbReference>
<accession>A0A6A6EFZ9</accession>
<evidence type="ECO:0000259" key="1">
    <source>
        <dbReference type="PROSITE" id="PS51186"/>
    </source>
</evidence>
<sequence>MFIREMRRGDITAAGSITFQTFASDELFAWLYPRMHIYPDDARRWQLIRLRSRLVGVGSRGFVAVTEEGDLDWHGAPEVVGYAFYVREGNDEAAQKWQVDSIFNSQWLTAKSELERNLLSWEQWYEEKVLDRASDPKRVKEYIQTTLLDIHSKVGPMWHLGMLAVSPKYQRRGIGGKLLKHGQKLAAHDNVPVLLESSVVGRRLYEKSGFKVVNQSKIAEGLDGVTMLWEPENMKGEFIEDLGGGKAKLKQKSSVQGSCEKESKE</sequence>
<organism evidence="2 3">
    <name type="scientific">Zopfia rhizophila CBS 207.26</name>
    <dbReference type="NCBI Taxonomy" id="1314779"/>
    <lineage>
        <taxon>Eukaryota</taxon>
        <taxon>Fungi</taxon>
        <taxon>Dikarya</taxon>
        <taxon>Ascomycota</taxon>
        <taxon>Pezizomycotina</taxon>
        <taxon>Dothideomycetes</taxon>
        <taxon>Dothideomycetes incertae sedis</taxon>
        <taxon>Zopfiaceae</taxon>
        <taxon>Zopfia</taxon>
    </lineage>
</organism>
<dbReference type="InterPro" id="IPR000182">
    <property type="entry name" value="GNAT_dom"/>
</dbReference>
<keyword evidence="2" id="KW-0012">Acyltransferase</keyword>
<dbReference type="PANTHER" id="PTHR42791">
    <property type="entry name" value="GNAT FAMILY ACETYLTRANSFERASE"/>
    <property type="match status" value="1"/>
</dbReference>
<dbReference type="InterPro" id="IPR052523">
    <property type="entry name" value="Trichothecene_AcTrans"/>
</dbReference>
<dbReference type="PROSITE" id="PS51186">
    <property type="entry name" value="GNAT"/>
    <property type="match status" value="1"/>
</dbReference>
<dbReference type="PANTHER" id="PTHR42791:SF1">
    <property type="entry name" value="N-ACETYLTRANSFERASE DOMAIN-CONTAINING PROTEIN"/>
    <property type="match status" value="1"/>
</dbReference>
<dbReference type="AlphaFoldDB" id="A0A6A6EFZ9"/>
<keyword evidence="3" id="KW-1185">Reference proteome</keyword>
<gene>
    <name evidence="2" type="ORF">K469DRAFT_759271</name>
</gene>
<dbReference type="GO" id="GO:0016747">
    <property type="term" value="F:acyltransferase activity, transferring groups other than amino-acyl groups"/>
    <property type="evidence" value="ECO:0007669"/>
    <property type="project" value="InterPro"/>
</dbReference>
<feature type="domain" description="N-acetyltransferase" evidence="1">
    <location>
        <begin position="84"/>
        <end position="232"/>
    </location>
</feature>
<proteinExistence type="predicted"/>
<dbReference type="SUPFAM" id="SSF55729">
    <property type="entry name" value="Acyl-CoA N-acyltransferases (Nat)"/>
    <property type="match status" value="1"/>
</dbReference>
<dbReference type="Proteomes" id="UP000800200">
    <property type="component" value="Unassembled WGS sequence"/>
</dbReference>
<reference evidence="2" key="1">
    <citation type="journal article" date="2020" name="Stud. Mycol.">
        <title>101 Dothideomycetes genomes: a test case for predicting lifestyles and emergence of pathogens.</title>
        <authorList>
            <person name="Haridas S."/>
            <person name="Albert R."/>
            <person name="Binder M."/>
            <person name="Bloem J."/>
            <person name="Labutti K."/>
            <person name="Salamov A."/>
            <person name="Andreopoulos B."/>
            <person name="Baker S."/>
            <person name="Barry K."/>
            <person name="Bills G."/>
            <person name="Bluhm B."/>
            <person name="Cannon C."/>
            <person name="Castanera R."/>
            <person name="Culley D."/>
            <person name="Daum C."/>
            <person name="Ezra D."/>
            <person name="Gonzalez J."/>
            <person name="Henrissat B."/>
            <person name="Kuo A."/>
            <person name="Liang C."/>
            <person name="Lipzen A."/>
            <person name="Lutzoni F."/>
            <person name="Magnuson J."/>
            <person name="Mondo S."/>
            <person name="Nolan M."/>
            <person name="Ohm R."/>
            <person name="Pangilinan J."/>
            <person name="Park H.-J."/>
            <person name="Ramirez L."/>
            <person name="Alfaro M."/>
            <person name="Sun H."/>
            <person name="Tritt A."/>
            <person name="Yoshinaga Y."/>
            <person name="Zwiers L.-H."/>
            <person name="Turgeon B."/>
            <person name="Goodwin S."/>
            <person name="Spatafora J."/>
            <person name="Crous P."/>
            <person name="Grigoriev I."/>
        </authorList>
    </citation>
    <scope>NUCLEOTIDE SEQUENCE</scope>
    <source>
        <strain evidence="2">CBS 207.26</strain>
    </source>
</reference>
<dbReference type="OrthoDB" id="2115692at2759"/>
<dbReference type="Pfam" id="PF13673">
    <property type="entry name" value="Acetyltransf_10"/>
    <property type="match status" value="1"/>
</dbReference>
<protein>
    <submittedName>
        <fullName evidence="2">Acyl-CoA N-acyltransferase</fullName>
    </submittedName>
</protein>
<dbReference type="Gene3D" id="3.40.630.30">
    <property type="match status" value="1"/>
</dbReference>
<dbReference type="InterPro" id="IPR016181">
    <property type="entry name" value="Acyl_CoA_acyltransferase"/>
</dbReference>
<name>A0A6A6EFZ9_9PEZI</name>
<evidence type="ECO:0000313" key="2">
    <source>
        <dbReference type="EMBL" id="KAF2190005.1"/>
    </source>
</evidence>
<evidence type="ECO:0000313" key="3">
    <source>
        <dbReference type="Proteomes" id="UP000800200"/>
    </source>
</evidence>